<reference evidence="1" key="1">
    <citation type="submission" date="2018-06" db="EMBL/GenBank/DDBJ databases">
        <authorList>
            <person name="Zhirakovskaya E."/>
        </authorList>
    </citation>
    <scope>NUCLEOTIDE SEQUENCE</scope>
</reference>
<dbReference type="Pfam" id="PF09086">
    <property type="entry name" value="DUF1924"/>
    <property type="match status" value="1"/>
</dbReference>
<dbReference type="InterPro" id="IPR036909">
    <property type="entry name" value="Cyt_c-like_dom_sf"/>
</dbReference>
<dbReference type="GO" id="GO:0009055">
    <property type="term" value="F:electron transfer activity"/>
    <property type="evidence" value="ECO:0007669"/>
    <property type="project" value="InterPro"/>
</dbReference>
<dbReference type="GO" id="GO:0020037">
    <property type="term" value="F:heme binding"/>
    <property type="evidence" value="ECO:0007669"/>
    <property type="project" value="InterPro"/>
</dbReference>
<protein>
    <recommendedName>
        <fullName evidence="2">Cytochrome c domain-containing protein</fullName>
    </recommendedName>
</protein>
<dbReference type="InterPro" id="IPR015170">
    <property type="entry name" value="DUF1924_SHP"/>
</dbReference>
<dbReference type="AlphaFoldDB" id="A0A3B1BXM3"/>
<evidence type="ECO:0000313" key="1">
    <source>
        <dbReference type="EMBL" id="VAX16238.1"/>
    </source>
</evidence>
<evidence type="ECO:0008006" key="2">
    <source>
        <dbReference type="Google" id="ProtNLM"/>
    </source>
</evidence>
<organism evidence="1">
    <name type="scientific">hydrothermal vent metagenome</name>
    <dbReference type="NCBI Taxonomy" id="652676"/>
    <lineage>
        <taxon>unclassified sequences</taxon>
        <taxon>metagenomes</taxon>
        <taxon>ecological metagenomes</taxon>
    </lineage>
</organism>
<dbReference type="SUPFAM" id="SSF46626">
    <property type="entry name" value="Cytochrome c"/>
    <property type="match status" value="1"/>
</dbReference>
<dbReference type="Gene3D" id="1.10.760.10">
    <property type="entry name" value="Cytochrome c-like domain"/>
    <property type="match status" value="1"/>
</dbReference>
<name>A0A3B1BXM3_9ZZZZ</name>
<gene>
    <name evidence="1" type="ORF">MNBD_NITROSPINAE01-840</name>
</gene>
<accession>A0A3B1BXM3</accession>
<proteinExistence type="predicted"/>
<dbReference type="EMBL" id="UOGC01000022">
    <property type="protein sequence ID" value="VAX16238.1"/>
    <property type="molecule type" value="Genomic_DNA"/>
</dbReference>
<sequence length="133" mass="15132">MKKIIVTVAFFIGLGQTFAYAGAVEDLLSRYRAKGAKNFSVENGQAMWVTTYEDAKTGMTRSCEICHKKNLKAKGEHQKTGEVIEPLAPSVNPVRFTDVKFIEKWFKRNCKWTIGRECTSQEKGDFLLFLQTQ</sequence>